<dbReference type="AlphaFoldDB" id="A0A3B0TRQ1"/>
<protein>
    <recommendedName>
        <fullName evidence="2">PEP-CTERM sorting domain-containing protein</fullName>
    </recommendedName>
</protein>
<evidence type="ECO:0000313" key="1">
    <source>
        <dbReference type="EMBL" id="VAW17142.1"/>
    </source>
</evidence>
<feature type="non-terminal residue" evidence="1">
    <location>
        <position position="1"/>
    </location>
</feature>
<proteinExistence type="predicted"/>
<gene>
    <name evidence="1" type="ORF">MNBD_BACTEROID05-255</name>
</gene>
<dbReference type="EMBL" id="UOEN01000358">
    <property type="protein sequence ID" value="VAW17142.1"/>
    <property type="molecule type" value="Genomic_DNA"/>
</dbReference>
<name>A0A3B0TRQ1_9ZZZZ</name>
<accession>A0A3B0TRQ1</accession>
<reference evidence="1" key="1">
    <citation type="submission" date="2018-06" db="EMBL/GenBank/DDBJ databases">
        <authorList>
            <person name="Zhirakovskaya E."/>
        </authorList>
    </citation>
    <scope>NUCLEOTIDE SEQUENCE</scope>
</reference>
<sequence>TLIANGDINIAGSLNWSGGRLSLTSIAGNFNLSGSIAADSVALSAGTIDLANGSGIALSSGSLISGRDIQLVTNGGIVLSTVPVPPAVWLFSSGLLGLMRVSRRNQSG</sequence>
<evidence type="ECO:0008006" key="2">
    <source>
        <dbReference type="Google" id="ProtNLM"/>
    </source>
</evidence>
<organism evidence="1">
    <name type="scientific">hydrothermal vent metagenome</name>
    <dbReference type="NCBI Taxonomy" id="652676"/>
    <lineage>
        <taxon>unclassified sequences</taxon>
        <taxon>metagenomes</taxon>
        <taxon>ecological metagenomes</taxon>
    </lineage>
</organism>